<evidence type="ECO:0000313" key="3">
    <source>
        <dbReference type="Proteomes" id="UP000054805"/>
    </source>
</evidence>
<dbReference type="AlphaFoldDB" id="A0A0V1JJ10"/>
<evidence type="ECO:0008006" key="4">
    <source>
        <dbReference type="Google" id="ProtNLM"/>
    </source>
</evidence>
<name>A0A0V1JJ10_TRIPS</name>
<feature type="signal peptide" evidence="1">
    <location>
        <begin position="1"/>
        <end position="24"/>
    </location>
</feature>
<dbReference type="InterPro" id="IPR013320">
    <property type="entry name" value="ConA-like_dom_sf"/>
</dbReference>
<organism evidence="2 3">
    <name type="scientific">Trichinella pseudospiralis</name>
    <name type="common">Parasitic roundworm</name>
    <dbReference type="NCBI Taxonomy" id="6337"/>
    <lineage>
        <taxon>Eukaryota</taxon>
        <taxon>Metazoa</taxon>
        <taxon>Ecdysozoa</taxon>
        <taxon>Nematoda</taxon>
        <taxon>Enoplea</taxon>
        <taxon>Dorylaimia</taxon>
        <taxon>Trichinellida</taxon>
        <taxon>Trichinellidae</taxon>
        <taxon>Trichinella</taxon>
    </lineage>
</organism>
<comment type="caution">
    <text evidence="2">The sequence shown here is derived from an EMBL/GenBank/DDBJ whole genome shotgun (WGS) entry which is preliminary data.</text>
</comment>
<dbReference type="SUPFAM" id="SSF49899">
    <property type="entry name" value="Concanavalin A-like lectins/glucanases"/>
    <property type="match status" value="1"/>
</dbReference>
<evidence type="ECO:0000313" key="2">
    <source>
        <dbReference type="EMBL" id="KRZ34921.1"/>
    </source>
</evidence>
<protein>
    <recommendedName>
        <fullName evidence="4">MAM domain-containing protein</fullName>
    </recommendedName>
</protein>
<proteinExistence type="predicted"/>
<dbReference type="EMBL" id="JYDS01000001">
    <property type="protein sequence ID" value="KRZ34921.1"/>
    <property type="molecule type" value="Genomic_DNA"/>
</dbReference>
<accession>A0A0V1JJ10</accession>
<sequence length="481" mass="53440">MEVNSAYMLLSNILLTLLFKEIKCCAPQPGFSPVGNFRDFLGGNVMSEGPIPRAYSFPTANAIAPYGRVNELPLTSKRATTGRVSFVAYAYLIFFACAIGRGQVKSAMDLYCVNFDSLCRWHNAPDDQLEFYRAVGTPNLNRLQMLTSTSVPPQPPFIYAMTTQAALPTVSARLVSDSIPCQEGQGQLRFRDASAVFRYWTTPMIRIRVCVRTVGYVAFIYCSPNVVVGNAGSTIVYIPGPYTQPFELVIIADNFVYKENDLQGGLVIIDNIEYSATFCAPNSQQSQPNIGPSLRVGLRGAFGDETVPLILKSPCLALNCKFDHNLCQYKALPDLSFWKIGKGLVQSGNSVIPGDASLFPFNSNSSYAYTEGHILSARLESKPFLLQDDSFLKFSYYKPNPMSILHLYAMKVGEIRETLLFSAPMVENMQTHFRWIDHAIFLKAGAYNKVTFEVRNLPSKELVGLDEIQLLDANGWPSICR</sequence>
<keyword evidence="3" id="KW-1185">Reference proteome</keyword>
<dbReference type="Gene3D" id="2.60.120.200">
    <property type="match status" value="1"/>
</dbReference>
<evidence type="ECO:0000256" key="1">
    <source>
        <dbReference type="SAM" id="SignalP"/>
    </source>
</evidence>
<dbReference type="Proteomes" id="UP000054805">
    <property type="component" value="Unassembled WGS sequence"/>
</dbReference>
<gene>
    <name evidence="2" type="ORF">T4B_12384</name>
</gene>
<feature type="chain" id="PRO_5006880519" description="MAM domain-containing protein" evidence="1">
    <location>
        <begin position="25"/>
        <end position="481"/>
    </location>
</feature>
<keyword evidence="1" id="KW-0732">Signal</keyword>
<reference evidence="2 3" key="1">
    <citation type="submission" date="2015-01" db="EMBL/GenBank/DDBJ databases">
        <title>Evolution of Trichinella species and genotypes.</title>
        <authorList>
            <person name="Korhonen P.K."/>
            <person name="Edoardo P."/>
            <person name="Giuseppe L.R."/>
            <person name="Gasser R.B."/>
        </authorList>
    </citation>
    <scope>NUCLEOTIDE SEQUENCE [LARGE SCALE GENOMIC DNA]</scope>
    <source>
        <strain evidence="2">ISS588</strain>
    </source>
</reference>